<proteinExistence type="predicted"/>
<feature type="domain" description="Reverse transcriptase zinc-binding" evidence="3">
    <location>
        <begin position="637"/>
        <end position="721"/>
    </location>
</feature>
<sequence>MSLRSLMLVPGGIFLEACHIPFFDYMSVFSTNTVTFVMVMAFEGSGWKVVASFEGNFPNRIKQLPLDKHFDINNVKRIVLEADGYQPYLISPEKGLRSLIKIVLELAKEPSRLCVDEVHRVLVDIVSAAANATPGLGRYPPFKREVVAIASTALEGFKNEAKKMVVALVDMERAFVPPQHFIRLVQRRILTIDQLKKRGWTLLNKCFLCKKEEELADHLLLHCTKIGILWQLVFFLFVVEWVIPDSVKGTLFSRQDEGGWTSKDVRDVHEVGLWKAMRRLGDPLIVESPSLQLKRGVVVDLWTYGLKQVVNREGDDDVIWLESKSGTFFVKSPYAILELGRSMPLSIGVVWNSQVPPKASEDLEVAFVVPFWCFLGVAFPSIKETLLGWCGAFVGRKQRKVWGAAAFSRQFGRREIEDPSIMRSFSTKGMDRQRREEEVKNRSSKKGLDAEQSILNRATSPQTGGQQTGGSLKTMKDKSSQQDKEGQEGPALKTAGPGGEITAVNSCWTCLLYIISRVLEKACIIGIRMDWELVSDRMVFIVGNGRRVRFWRDRWCGDSPLCMSFPSLFALTVEKEAWVTDIWDPLAEGGWNPCFLRAFNDWEVEEAERFLERLHGKRVIEDVEDMVSWTETKSGKFSVKSLYVALEAGCSSLFPSSYIWNVNVQPKISFFAWEATWGKALTLDMVQKRGWALANRCFMCLEKEEIINHLLLHCSRTRVLWDLLFTLFGVSWVLPSSVRETLLS</sequence>
<evidence type="ECO:0000313" key="4">
    <source>
        <dbReference type="EMBL" id="RVX05876.1"/>
    </source>
</evidence>
<evidence type="ECO:0000313" key="5">
    <source>
        <dbReference type="Proteomes" id="UP000288805"/>
    </source>
</evidence>
<dbReference type="Gene3D" id="1.20.120.1240">
    <property type="entry name" value="Dynamin, middle domain"/>
    <property type="match status" value="1"/>
</dbReference>
<dbReference type="Pfam" id="PF13966">
    <property type="entry name" value="zf-RVT"/>
    <property type="match status" value="2"/>
</dbReference>
<evidence type="ECO:0000259" key="3">
    <source>
        <dbReference type="Pfam" id="PF13966"/>
    </source>
</evidence>
<feature type="region of interest" description="Disordered" evidence="1">
    <location>
        <begin position="422"/>
        <end position="496"/>
    </location>
</feature>
<dbReference type="InterPro" id="IPR026960">
    <property type="entry name" value="RVT-Znf"/>
</dbReference>
<reference evidence="4 5" key="1">
    <citation type="journal article" date="2018" name="PLoS Genet.">
        <title>Population sequencing reveals clonal diversity and ancestral inbreeding in the grapevine cultivar Chardonnay.</title>
        <authorList>
            <person name="Roach M.J."/>
            <person name="Johnson D.L."/>
            <person name="Bohlmann J."/>
            <person name="van Vuuren H.J."/>
            <person name="Jones S.J."/>
            <person name="Pretorius I.S."/>
            <person name="Schmidt S.A."/>
            <person name="Borneman A.R."/>
        </authorList>
    </citation>
    <scope>NUCLEOTIDE SEQUENCE [LARGE SCALE GENOMIC DNA]</scope>
    <source>
        <strain evidence="5">cv. Chardonnay</strain>
        <tissue evidence="4">Leaf</tissue>
    </source>
</reference>
<evidence type="ECO:0000259" key="2">
    <source>
        <dbReference type="Pfam" id="PF01031"/>
    </source>
</evidence>
<dbReference type="Proteomes" id="UP000288805">
    <property type="component" value="Unassembled WGS sequence"/>
</dbReference>
<organism evidence="4 5">
    <name type="scientific">Vitis vinifera</name>
    <name type="common">Grape</name>
    <dbReference type="NCBI Taxonomy" id="29760"/>
    <lineage>
        <taxon>Eukaryota</taxon>
        <taxon>Viridiplantae</taxon>
        <taxon>Streptophyta</taxon>
        <taxon>Embryophyta</taxon>
        <taxon>Tracheophyta</taxon>
        <taxon>Spermatophyta</taxon>
        <taxon>Magnoliopsida</taxon>
        <taxon>eudicotyledons</taxon>
        <taxon>Gunneridae</taxon>
        <taxon>Pentapetalae</taxon>
        <taxon>rosids</taxon>
        <taxon>Vitales</taxon>
        <taxon>Vitaceae</taxon>
        <taxon>Viteae</taxon>
        <taxon>Vitis</taxon>
    </lineage>
</organism>
<feature type="domain" description="Reverse transcriptase zinc-binding" evidence="3">
    <location>
        <begin position="182"/>
        <end position="230"/>
    </location>
</feature>
<dbReference type="Pfam" id="PF01031">
    <property type="entry name" value="Dynamin_M"/>
    <property type="match status" value="1"/>
</dbReference>
<feature type="compositionally biased region" description="Basic and acidic residues" evidence="1">
    <location>
        <begin position="474"/>
        <end position="487"/>
    </location>
</feature>
<name>A0A438JAF7_VITVI</name>
<protein>
    <submittedName>
        <fullName evidence="4">Dynamin-2A</fullName>
    </submittedName>
</protein>
<gene>
    <name evidence="4" type="primary">DRP2A_2</name>
    <name evidence="4" type="ORF">CK203_023821</name>
</gene>
<feature type="domain" description="Dynamin stalk" evidence="2">
    <location>
        <begin position="48"/>
        <end position="180"/>
    </location>
</feature>
<dbReference type="InterPro" id="IPR000375">
    <property type="entry name" value="Dynamin_stalk"/>
</dbReference>
<dbReference type="AlphaFoldDB" id="A0A438JAF7"/>
<dbReference type="EMBL" id="QGNW01000054">
    <property type="protein sequence ID" value="RVX05876.1"/>
    <property type="molecule type" value="Genomic_DNA"/>
</dbReference>
<dbReference type="PANTHER" id="PTHR36617:SF15">
    <property type="entry name" value="REVERSE TRANSCRIPTASE ZINC-BINDING DOMAIN-CONTAINING PROTEIN"/>
    <property type="match status" value="1"/>
</dbReference>
<comment type="caution">
    <text evidence="4">The sequence shown here is derived from an EMBL/GenBank/DDBJ whole genome shotgun (WGS) entry which is preliminary data.</text>
</comment>
<feature type="compositionally biased region" description="Basic and acidic residues" evidence="1">
    <location>
        <begin position="429"/>
        <end position="449"/>
    </location>
</feature>
<evidence type="ECO:0000256" key="1">
    <source>
        <dbReference type="SAM" id="MobiDB-lite"/>
    </source>
</evidence>
<dbReference type="PANTHER" id="PTHR36617">
    <property type="entry name" value="PROTEIN, PUTATIVE-RELATED"/>
    <property type="match status" value="1"/>
</dbReference>
<accession>A0A438JAF7</accession>